<evidence type="ECO:0000313" key="1">
    <source>
        <dbReference type="EMBL" id="SVD74482.1"/>
    </source>
</evidence>
<proteinExistence type="predicted"/>
<dbReference type="AlphaFoldDB" id="A0A382XTN3"/>
<name>A0A382XTN3_9ZZZZ</name>
<organism evidence="1">
    <name type="scientific">marine metagenome</name>
    <dbReference type="NCBI Taxonomy" id="408172"/>
    <lineage>
        <taxon>unclassified sequences</taxon>
        <taxon>metagenomes</taxon>
        <taxon>ecological metagenomes</taxon>
    </lineage>
</organism>
<sequence>MNLLKTSELMTVRQHGAMEYTTPPCDLDEVRNYRLSRI</sequence>
<protein>
    <submittedName>
        <fullName evidence="1">Uncharacterized protein</fullName>
    </submittedName>
</protein>
<gene>
    <name evidence="1" type="ORF">METZ01_LOCUS427336</name>
</gene>
<feature type="non-terminal residue" evidence="1">
    <location>
        <position position="38"/>
    </location>
</feature>
<accession>A0A382XTN3</accession>
<reference evidence="1" key="1">
    <citation type="submission" date="2018-05" db="EMBL/GenBank/DDBJ databases">
        <authorList>
            <person name="Lanie J.A."/>
            <person name="Ng W.-L."/>
            <person name="Kazmierczak K.M."/>
            <person name="Andrzejewski T.M."/>
            <person name="Davidsen T.M."/>
            <person name="Wayne K.J."/>
            <person name="Tettelin H."/>
            <person name="Glass J.I."/>
            <person name="Rusch D."/>
            <person name="Podicherti R."/>
            <person name="Tsui H.-C.T."/>
            <person name="Winkler M.E."/>
        </authorList>
    </citation>
    <scope>NUCLEOTIDE SEQUENCE</scope>
</reference>
<dbReference type="EMBL" id="UINC01170440">
    <property type="protein sequence ID" value="SVD74482.1"/>
    <property type="molecule type" value="Genomic_DNA"/>
</dbReference>